<keyword evidence="6 8" id="KW-1133">Transmembrane helix</keyword>
<dbReference type="Pfam" id="PF01594">
    <property type="entry name" value="AI-2E_transport"/>
    <property type="match status" value="1"/>
</dbReference>
<dbReference type="PANTHER" id="PTHR21716:SF53">
    <property type="entry name" value="PERMEASE PERM-RELATED"/>
    <property type="match status" value="1"/>
</dbReference>
<name>A0ABW4VZ26_9BACI</name>
<comment type="caution">
    <text evidence="9">The sequence shown here is derived from an EMBL/GenBank/DDBJ whole genome shotgun (WGS) entry which is preliminary data.</text>
</comment>
<feature type="transmembrane region" description="Helical" evidence="8">
    <location>
        <begin position="151"/>
        <end position="177"/>
    </location>
</feature>
<keyword evidence="10" id="KW-1185">Reference proteome</keyword>
<feature type="transmembrane region" description="Helical" evidence="8">
    <location>
        <begin position="7"/>
        <end position="30"/>
    </location>
</feature>
<keyword evidence="7 8" id="KW-0472">Membrane</keyword>
<evidence type="ECO:0000256" key="3">
    <source>
        <dbReference type="ARBA" id="ARBA00022448"/>
    </source>
</evidence>
<feature type="transmembrane region" description="Helical" evidence="8">
    <location>
        <begin position="36"/>
        <end position="54"/>
    </location>
</feature>
<dbReference type="Proteomes" id="UP001597383">
    <property type="component" value="Unassembled WGS sequence"/>
</dbReference>
<dbReference type="RefSeq" id="WP_377556412.1">
    <property type="nucleotide sequence ID" value="NZ_JBHUHQ010000015.1"/>
</dbReference>
<gene>
    <name evidence="9" type="ORF">ACFSJF_08800</name>
</gene>
<comment type="similarity">
    <text evidence="2">Belongs to the autoinducer-2 exporter (AI-2E) (TC 2.A.86) family.</text>
</comment>
<evidence type="ECO:0000256" key="7">
    <source>
        <dbReference type="ARBA" id="ARBA00023136"/>
    </source>
</evidence>
<dbReference type="InterPro" id="IPR002549">
    <property type="entry name" value="AI-2E-like"/>
</dbReference>
<keyword evidence="5 8" id="KW-0812">Transmembrane</keyword>
<evidence type="ECO:0000256" key="8">
    <source>
        <dbReference type="SAM" id="Phobius"/>
    </source>
</evidence>
<dbReference type="PANTHER" id="PTHR21716">
    <property type="entry name" value="TRANSMEMBRANE PROTEIN"/>
    <property type="match status" value="1"/>
</dbReference>
<evidence type="ECO:0000256" key="6">
    <source>
        <dbReference type="ARBA" id="ARBA00022989"/>
    </source>
</evidence>
<proteinExistence type="inferred from homology"/>
<evidence type="ECO:0000313" key="9">
    <source>
        <dbReference type="EMBL" id="MFD2044361.1"/>
    </source>
</evidence>
<accession>A0ABW4VZ26</accession>
<evidence type="ECO:0000256" key="2">
    <source>
        <dbReference type="ARBA" id="ARBA00009773"/>
    </source>
</evidence>
<protein>
    <submittedName>
        <fullName evidence="9">AI-2E family transporter</fullName>
    </submittedName>
</protein>
<evidence type="ECO:0000256" key="4">
    <source>
        <dbReference type="ARBA" id="ARBA00022475"/>
    </source>
</evidence>
<evidence type="ECO:0000256" key="5">
    <source>
        <dbReference type="ARBA" id="ARBA00022692"/>
    </source>
</evidence>
<keyword evidence="3" id="KW-0813">Transport</keyword>
<evidence type="ECO:0000256" key="1">
    <source>
        <dbReference type="ARBA" id="ARBA00004651"/>
    </source>
</evidence>
<dbReference type="EMBL" id="JBHUHQ010000015">
    <property type="protein sequence ID" value="MFD2044361.1"/>
    <property type="molecule type" value="Genomic_DNA"/>
</dbReference>
<reference evidence="10" key="1">
    <citation type="journal article" date="2019" name="Int. J. Syst. Evol. Microbiol.">
        <title>The Global Catalogue of Microorganisms (GCM) 10K type strain sequencing project: providing services to taxonomists for standard genome sequencing and annotation.</title>
        <authorList>
            <consortium name="The Broad Institute Genomics Platform"/>
            <consortium name="The Broad Institute Genome Sequencing Center for Infectious Disease"/>
            <person name="Wu L."/>
            <person name="Ma J."/>
        </authorList>
    </citation>
    <scope>NUCLEOTIDE SEQUENCE [LARGE SCALE GENOMIC DNA]</scope>
    <source>
        <strain evidence="10">R28</strain>
    </source>
</reference>
<feature type="transmembrane region" description="Helical" evidence="8">
    <location>
        <begin position="66"/>
        <end position="91"/>
    </location>
</feature>
<keyword evidence="4" id="KW-1003">Cell membrane</keyword>
<feature type="transmembrane region" description="Helical" evidence="8">
    <location>
        <begin position="310"/>
        <end position="337"/>
    </location>
</feature>
<organism evidence="9 10">
    <name type="scientific">Ornithinibacillus salinisoli</name>
    <dbReference type="NCBI Taxonomy" id="1848459"/>
    <lineage>
        <taxon>Bacteria</taxon>
        <taxon>Bacillati</taxon>
        <taxon>Bacillota</taxon>
        <taxon>Bacilli</taxon>
        <taxon>Bacillales</taxon>
        <taxon>Bacillaceae</taxon>
        <taxon>Ornithinibacillus</taxon>
    </lineage>
</organism>
<comment type="subcellular location">
    <subcellularLocation>
        <location evidence="1">Cell membrane</location>
        <topology evidence="1">Multi-pass membrane protein</topology>
    </subcellularLocation>
</comment>
<evidence type="ECO:0000313" key="10">
    <source>
        <dbReference type="Proteomes" id="UP001597383"/>
    </source>
</evidence>
<sequence length="360" mass="40757">MFDKRWFQTLVFFILVFLLILLISATNFIFDPVFKYVGAVAIPFIGAGILYYLTKPLMELFMRYKINHSISILLVFLVLIFVGFIVTMYIVPIAQRQIVNLANNIPKMVDWAQEIITYWQANQTLIPEEVDNAINNFTENLQSHIEAVLNYLFGFIGQLISFIFALVLIPFFLFFMLKDGDKFVPFITKIFSKKKAANLRSLLRKMDDVLTSFIQGQLIVSFCVGILLFIGYLIIDLPYSLTLAIFGMVMNVIPFVGPFLSVIPALIVGAFQDPMMIVWVALVMVIAQQIESNFISPNVMGRVLALHPLTVITIILAAGSIAGFLGILFAVPIYALVKSIIVHFYETYTDSKKDRDDALI</sequence>
<feature type="transmembrane region" description="Helical" evidence="8">
    <location>
        <begin position="241"/>
        <end position="267"/>
    </location>
</feature>
<feature type="transmembrane region" description="Helical" evidence="8">
    <location>
        <begin position="209"/>
        <end position="235"/>
    </location>
</feature>